<keyword evidence="1" id="KW-0472">Membrane</keyword>
<feature type="transmembrane region" description="Helical" evidence="1">
    <location>
        <begin position="118"/>
        <end position="136"/>
    </location>
</feature>
<proteinExistence type="predicted"/>
<dbReference type="EMBL" id="JBBKZT010000016">
    <property type="protein sequence ID" value="MEJ8850582.1"/>
    <property type="molecule type" value="Genomic_DNA"/>
</dbReference>
<protein>
    <recommendedName>
        <fullName evidence="4">DUF4149 domain-containing protein</fullName>
    </recommendedName>
</protein>
<sequence>MPLAMFPALFFTVALLVTTAYFLMGSVPLLVLKHDTPLDSRFVRGFFNTYYLAAMVTAGATSVSYAFAGRAAFAIGAAGLTVLAVVFRRLVIGKMDQLRAQIQADDLGAIPGFRRTHLAAIFINLVQLVVVVWSLSTLSL</sequence>
<evidence type="ECO:0000313" key="3">
    <source>
        <dbReference type="Proteomes" id="UP001385892"/>
    </source>
</evidence>
<evidence type="ECO:0008006" key="4">
    <source>
        <dbReference type="Google" id="ProtNLM"/>
    </source>
</evidence>
<feature type="transmembrane region" description="Helical" evidence="1">
    <location>
        <begin position="43"/>
        <end position="65"/>
    </location>
</feature>
<organism evidence="2 3">
    <name type="scientific">Variovorax rhizosphaerae</name>
    <dbReference type="NCBI Taxonomy" id="1836200"/>
    <lineage>
        <taxon>Bacteria</taxon>
        <taxon>Pseudomonadati</taxon>
        <taxon>Pseudomonadota</taxon>
        <taxon>Betaproteobacteria</taxon>
        <taxon>Burkholderiales</taxon>
        <taxon>Comamonadaceae</taxon>
        <taxon>Variovorax</taxon>
    </lineage>
</organism>
<name>A0ABU8WVS3_9BURK</name>
<feature type="transmembrane region" description="Helical" evidence="1">
    <location>
        <begin position="6"/>
        <end position="31"/>
    </location>
</feature>
<accession>A0ABU8WVS3</accession>
<comment type="caution">
    <text evidence="2">The sequence shown here is derived from an EMBL/GenBank/DDBJ whole genome shotgun (WGS) entry which is preliminary data.</text>
</comment>
<keyword evidence="1" id="KW-0812">Transmembrane</keyword>
<keyword evidence="3" id="KW-1185">Reference proteome</keyword>
<feature type="transmembrane region" description="Helical" evidence="1">
    <location>
        <begin position="71"/>
        <end position="91"/>
    </location>
</feature>
<keyword evidence="1" id="KW-1133">Transmembrane helix</keyword>
<dbReference type="RefSeq" id="WP_340333764.1">
    <property type="nucleotide sequence ID" value="NZ_JBBKZT010000016.1"/>
</dbReference>
<reference evidence="2 3" key="1">
    <citation type="submission" date="2024-03" db="EMBL/GenBank/DDBJ databases">
        <title>Novel species of the genus Variovorax.</title>
        <authorList>
            <person name="Liu Q."/>
            <person name="Xin Y.-H."/>
        </authorList>
    </citation>
    <scope>NUCLEOTIDE SEQUENCE [LARGE SCALE GENOMIC DNA]</scope>
    <source>
        <strain evidence="2 3">KACC 18900</strain>
    </source>
</reference>
<evidence type="ECO:0000313" key="2">
    <source>
        <dbReference type="EMBL" id="MEJ8850582.1"/>
    </source>
</evidence>
<gene>
    <name evidence="2" type="ORF">WKW82_28360</name>
</gene>
<evidence type="ECO:0000256" key="1">
    <source>
        <dbReference type="SAM" id="Phobius"/>
    </source>
</evidence>
<dbReference type="Proteomes" id="UP001385892">
    <property type="component" value="Unassembled WGS sequence"/>
</dbReference>